<evidence type="ECO:0000256" key="2">
    <source>
        <dbReference type="ARBA" id="ARBA00006772"/>
    </source>
</evidence>
<dbReference type="Proteomes" id="UP000050326">
    <property type="component" value="Unassembled WGS sequence"/>
</dbReference>
<feature type="transmembrane region" description="Helical" evidence="8">
    <location>
        <begin position="306"/>
        <end position="327"/>
    </location>
</feature>
<dbReference type="InterPro" id="IPR001898">
    <property type="entry name" value="SLC13A/DASS"/>
</dbReference>
<dbReference type="PANTHER" id="PTHR10283">
    <property type="entry name" value="SOLUTE CARRIER FAMILY 13 MEMBER"/>
    <property type="match status" value="1"/>
</dbReference>
<evidence type="ECO:0000256" key="8">
    <source>
        <dbReference type="SAM" id="Phobius"/>
    </source>
</evidence>
<keyword evidence="5 8" id="KW-1133">Transmembrane helix</keyword>
<dbReference type="GO" id="GO:1905039">
    <property type="term" value="P:carboxylic acid transmembrane transport"/>
    <property type="evidence" value="ECO:0007669"/>
    <property type="project" value="UniProtKB-ARBA"/>
</dbReference>
<feature type="transmembrane region" description="Helical" evidence="8">
    <location>
        <begin position="348"/>
        <end position="366"/>
    </location>
</feature>
<name>A0A0P8WAA4_9CLOT</name>
<feature type="transmembrane region" description="Helical" evidence="8">
    <location>
        <begin position="186"/>
        <end position="205"/>
    </location>
</feature>
<feature type="transmembrane region" description="Helical" evidence="8">
    <location>
        <begin position="441"/>
        <end position="469"/>
    </location>
</feature>
<comment type="subcellular location">
    <subcellularLocation>
        <location evidence="1">Membrane</location>
        <topology evidence="1">Multi-pass membrane protein</topology>
    </subcellularLocation>
</comment>
<evidence type="ECO:0000313" key="10">
    <source>
        <dbReference type="Proteomes" id="UP000050326"/>
    </source>
</evidence>
<keyword evidence="10" id="KW-1185">Reference proteome</keyword>
<dbReference type="GO" id="GO:0008514">
    <property type="term" value="F:organic anion transmembrane transporter activity"/>
    <property type="evidence" value="ECO:0007669"/>
    <property type="project" value="UniProtKB-ARBA"/>
</dbReference>
<organism evidence="9 10">
    <name type="scientific">Oxobacter pfennigii</name>
    <dbReference type="NCBI Taxonomy" id="36849"/>
    <lineage>
        <taxon>Bacteria</taxon>
        <taxon>Bacillati</taxon>
        <taxon>Bacillota</taxon>
        <taxon>Clostridia</taxon>
        <taxon>Eubacteriales</taxon>
        <taxon>Clostridiaceae</taxon>
        <taxon>Oxobacter</taxon>
    </lineage>
</organism>
<feature type="transmembrane region" description="Helical" evidence="8">
    <location>
        <begin position="140"/>
        <end position="165"/>
    </location>
</feature>
<dbReference type="EMBL" id="LKET01000028">
    <property type="protein sequence ID" value="KPU44894.1"/>
    <property type="molecule type" value="Genomic_DNA"/>
</dbReference>
<keyword evidence="6 8" id="KW-0472">Membrane</keyword>
<evidence type="ECO:0000256" key="7">
    <source>
        <dbReference type="ARBA" id="ARBA00031174"/>
    </source>
</evidence>
<dbReference type="OrthoDB" id="5445144at2"/>
<dbReference type="Pfam" id="PF00939">
    <property type="entry name" value="Na_sulph_symp"/>
    <property type="match status" value="1"/>
</dbReference>
<feature type="transmembrane region" description="Helical" evidence="8">
    <location>
        <begin position="23"/>
        <end position="40"/>
    </location>
</feature>
<accession>A0A0P8WAA4</accession>
<dbReference type="RefSeq" id="WP_054874450.1">
    <property type="nucleotide sequence ID" value="NZ_LKET01000028.1"/>
</dbReference>
<evidence type="ECO:0000256" key="4">
    <source>
        <dbReference type="ARBA" id="ARBA00022692"/>
    </source>
</evidence>
<feature type="transmembrane region" description="Helical" evidence="8">
    <location>
        <begin position="52"/>
        <end position="69"/>
    </location>
</feature>
<dbReference type="PANTHER" id="PTHR10283:SF82">
    <property type="entry name" value="SOLUTE CARRIER FAMILY 13 MEMBER 2"/>
    <property type="match status" value="1"/>
</dbReference>
<protein>
    <recommendedName>
        <fullName evidence="3">Sodium-dependent dicarboxylate transporter SdcS</fullName>
    </recommendedName>
    <alternativeName>
        <fullName evidence="7">Na(+)/dicarboxylate symporter</fullName>
    </alternativeName>
</protein>
<gene>
    <name evidence="9" type="primary">sdcS_2</name>
    <name evidence="9" type="ORF">OXPF_13720</name>
</gene>
<evidence type="ECO:0000256" key="6">
    <source>
        <dbReference type="ARBA" id="ARBA00023136"/>
    </source>
</evidence>
<evidence type="ECO:0000256" key="5">
    <source>
        <dbReference type="ARBA" id="ARBA00022989"/>
    </source>
</evidence>
<comment type="similarity">
    <text evidence="2">Belongs to the SLC13A/DASS transporter (TC 2.A.47) family. NADC subfamily.</text>
</comment>
<evidence type="ECO:0000256" key="3">
    <source>
        <dbReference type="ARBA" id="ARBA00020150"/>
    </source>
</evidence>
<reference evidence="9 10" key="1">
    <citation type="submission" date="2015-09" db="EMBL/GenBank/DDBJ databases">
        <title>Genome sequence of Oxobacter pfennigii DSM 3222.</title>
        <authorList>
            <person name="Poehlein A."/>
            <person name="Bengelsdorf F.R."/>
            <person name="Schiel-Bengelsdorf B."/>
            <person name="Duerre P."/>
            <person name="Daniel R."/>
        </authorList>
    </citation>
    <scope>NUCLEOTIDE SEQUENCE [LARGE SCALE GENOMIC DNA]</scope>
    <source>
        <strain evidence="9 10">DSM 3222</strain>
    </source>
</reference>
<comment type="caution">
    <text evidence="9">The sequence shown here is derived from an EMBL/GenBank/DDBJ whole genome shotgun (WGS) entry which is preliminary data.</text>
</comment>
<evidence type="ECO:0000256" key="1">
    <source>
        <dbReference type="ARBA" id="ARBA00004141"/>
    </source>
</evidence>
<evidence type="ECO:0000313" key="9">
    <source>
        <dbReference type="EMBL" id="KPU44894.1"/>
    </source>
</evidence>
<dbReference type="STRING" id="36849.OXPF_13720"/>
<sequence length="505" mass="54682">MSEIIKKSNLNTSLSLEVIKKNYLHIFISLAIFLVIRIFLPAGNGLTDKGVTVLALFMGTIWLWIFVGVDWSSLLAPAVMIMAGVLSQADMLAVSFGNFCFAYVLAGMLLNAALVDAGVIQHIASWFISRKICKGRPWVFITLFLLSCLLIAMFLDCVPVTLIYLTMVDGLCQELGYEKGSKFGQALVAAVLWLVVIGYGATPISHPIAVLMLGFLNDAHSTVSFVQFMAIGIPFAIFFFALTILALKIFVKPDFSKFAAYDPEERIKGMKPLSIQAKISLAVFIAVVIMWLMPDAMAPILPGISAYFKTVGMVAPPLLGIAVLSIVRVKREDNAAVVEPVLDLKKKIYQISLPTLIFIVGIQSFANTLNSPVTGISKFLGNLFQPVAQNVSPGTLVFIAMLLAIAITQFMSNLVVQALMWSAFLPVIQAVNAAGGKLNMAAFGIILSIVVNVAFIFPSAYVCAPLCYTSGYLEVKDGVKLGLPMVIVAYLVLLIVFFPIASAIL</sequence>
<feature type="transmembrane region" description="Helical" evidence="8">
    <location>
        <begin position="225"/>
        <end position="247"/>
    </location>
</feature>
<feature type="transmembrane region" description="Helical" evidence="8">
    <location>
        <begin position="275"/>
        <end position="294"/>
    </location>
</feature>
<feature type="transmembrane region" description="Helical" evidence="8">
    <location>
        <begin position="481"/>
        <end position="504"/>
    </location>
</feature>
<feature type="transmembrane region" description="Helical" evidence="8">
    <location>
        <begin position="101"/>
        <end position="128"/>
    </location>
</feature>
<dbReference type="AlphaFoldDB" id="A0A0P8WAA4"/>
<keyword evidence="4 8" id="KW-0812">Transmembrane</keyword>
<proteinExistence type="inferred from homology"/>
<dbReference type="GO" id="GO:0005886">
    <property type="term" value="C:plasma membrane"/>
    <property type="evidence" value="ECO:0007669"/>
    <property type="project" value="TreeGrafter"/>
</dbReference>